<keyword evidence="1" id="KW-0472">Membrane</keyword>
<evidence type="ECO:0000313" key="2">
    <source>
        <dbReference type="EMBL" id="WXL27637.1"/>
    </source>
</evidence>
<reference evidence="2 3" key="1">
    <citation type="submission" date="2024-03" db="EMBL/GenBank/DDBJ databases">
        <title>Complete genome of BD2.</title>
        <authorList>
            <person name="Cao G."/>
        </authorList>
    </citation>
    <scope>NUCLEOTIDE SEQUENCE [LARGE SCALE GENOMIC DNA]</scope>
    <source>
        <strain evidence="2 3">BD2</strain>
    </source>
</reference>
<dbReference type="EMBL" id="CP148074">
    <property type="protein sequence ID" value="WXL27637.1"/>
    <property type="molecule type" value="Genomic_DNA"/>
</dbReference>
<proteinExistence type="predicted"/>
<accession>A0ABZ2RM92</accession>
<evidence type="ECO:0000313" key="3">
    <source>
        <dbReference type="Proteomes" id="UP001476583"/>
    </source>
</evidence>
<protein>
    <submittedName>
        <fullName evidence="2">Uncharacterized protein</fullName>
    </submittedName>
</protein>
<feature type="transmembrane region" description="Helical" evidence="1">
    <location>
        <begin position="44"/>
        <end position="61"/>
    </location>
</feature>
<keyword evidence="1" id="KW-1133">Transmembrane helix</keyword>
<name>A0ABZ2RM92_ECTME</name>
<organism evidence="2 3">
    <name type="scientific">Ectopseudomonas mendocina</name>
    <name type="common">Pseudomonas mendocina</name>
    <dbReference type="NCBI Taxonomy" id="300"/>
    <lineage>
        <taxon>Bacteria</taxon>
        <taxon>Pseudomonadati</taxon>
        <taxon>Pseudomonadota</taxon>
        <taxon>Gammaproteobacteria</taxon>
        <taxon>Pseudomonadales</taxon>
        <taxon>Pseudomonadaceae</taxon>
        <taxon>Ectopseudomonas</taxon>
    </lineage>
</organism>
<dbReference type="Proteomes" id="UP001476583">
    <property type="component" value="Chromosome"/>
</dbReference>
<evidence type="ECO:0000256" key="1">
    <source>
        <dbReference type="SAM" id="Phobius"/>
    </source>
</evidence>
<gene>
    <name evidence="2" type="ORF">WG219_09345</name>
</gene>
<sequence length="75" mass="8676">MAVTVICLGIQRGWADVLNVGIGFFVLLLFMKMVDWFWDFLPNYLFFLLVGMVAVIVLLVLRRLRNRSGYAYGRS</sequence>
<keyword evidence="1" id="KW-0812">Transmembrane</keyword>
<keyword evidence="3" id="KW-1185">Reference proteome</keyword>
<feature type="transmembrane region" description="Helical" evidence="1">
    <location>
        <begin position="17"/>
        <end position="38"/>
    </location>
</feature>